<evidence type="ECO:0000313" key="1">
    <source>
        <dbReference type="EMBL" id="KKL85595.1"/>
    </source>
</evidence>
<comment type="caution">
    <text evidence="1">The sequence shown here is derived from an EMBL/GenBank/DDBJ whole genome shotgun (WGS) entry which is preliminary data.</text>
</comment>
<protein>
    <submittedName>
        <fullName evidence="1">Uncharacterized protein</fullName>
    </submittedName>
</protein>
<dbReference type="AlphaFoldDB" id="A0A0F9HV70"/>
<sequence length="81" mass="9495">MNSDIWIPGVFPHGGGFMHFVTPPEIHFVIEQYREQMRILWQGYGLHDASGREVTEITAPVSWDGYYYVRDYANMTMRVEP</sequence>
<proteinExistence type="predicted"/>
<name>A0A0F9HV70_9ZZZZ</name>
<reference evidence="1" key="1">
    <citation type="journal article" date="2015" name="Nature">
        <title>Complex archaea that bridge the gap between prokaryotes and eukaryotes.</title>
        <authorList>
            <person name="Spang A."/>
            <person name="Saw J.H."/>
            <person name="Jorgensen S.L."/>
            <person name="Zaremba-Niedzwiedzka K."/>
            <person name="Martijn J."/>
            <person name="Lind A.E."/>
            <person name="van Eijk R."/>
            <person name="Schleper C."/>
            <person name="Guy L."/>
            <person name="Ettema T.J."/>
        </authorList>
    </citation>
    <scope>NUCLEOTIDE SEQUENCE</scope>
</reference>
<dbReference type="EMBL" id="LAZR01021362">
    <property type="protein sequence ID" value="KKL85595.1"/>
    <property type="molecule type" value="Genomic_DNA"/>
</dbReference>
<organism evidence="1">
    <name type="scientific">marine sediment metagenome</name>
    <dbReference type="NCBI Taxonomy" id="412755"/>
    <lineage>
        <taxon>unclassified sequences</taxon>
        <taxon>metagenomes</taxon>
        <taxon>ecological metagenomes</taxon>
    </lineage>
</organism>
<accession>A0A0F9HV70</accession>
<gene>
    <name evidence="1" type="ORF">LCGC14_1953200</name>
</gene>